<reference evidence="3" key="2">
    <citation type="submission" date="2025-08" db="UniProtKB">
        <authorList>
            <consortium name="Ensembl"/>
        </authorList>
    </citation>
    <scope>IDENTIFICATION</scope>
</reference>
<dbReference type="Gene3D" id="3.90.1410.10">
    <property type="entry name" value="set domain protein methyltransferase, domain 1"/>
    <property type="match status" value="1"/>
</dbReference>
<dbReference type="PROSITE" id="PS50280">
    <property type="entry name" value="SET"/>
    <property type="match status" value="1"/>
</dbReference>
<dbReference type="AlphaFoldDB" id="A0A8C9RNH9"/>
<name>A0A8C9RNH9_SCLFO</name>
<feature type="domain" description="SET" evidence="2">
    <location>
        <begin position="48"/>
        <end position="273"/>
    </location>
</feature>
<evidence type="ECO:0000259" key="2">
    <source>
        <dbReference type="PROSITE" id="PS50280"/>
    </source>
</evidence>
<dbReference type="InterPro" id="IPR001214">
    <property type="entry name" value="SET_dom"/>
</dbReference>
<evidence type="ECO:0000313" key="3">
    <source>
        <dbReference type="Ensembl" id="ENSSFOP00015017139.1"/>
    </source>
</evidence>
<dbReference type="InterPro" id="IPR016852">
    <property type="entry name" value="SET_MeTrfase"/>
</dbReference>
<dbReference type="PIRSF" id="PIRSF027158">
    <property type="entry name" value="Lys_MTase_YDR198C_prd"/>
    <property type="match status" value="1"/>
</dbReference>
<dbReference type="Pfam" id="PF00856">
    <property type="entry name" value="SET"/>
    <property type="match status" value="1"/>
</dbReference>
<dbReference type="CDD" id="cd19177">
    <property type="entry name" value="SET_SETD4"/>
    <property type="match status" value="1"/>
</dbReference>
<dbReference type="PANTHER" id="PTHR13271">
    <property type="entry name" value="UNCHARACTERIZED PUTATIVE METHYLTRANSFERASE"/>
    <property type="match status" value="1"/>
</dbReference>
<dbReference type="PANTHER" id="PTHR13271:SF151">
    <property type="entry name" value="SET DOMAIN-CONTAINING PROTEIN 4"/>
    <property type="match status" value="1"/>
</dbReference>
<sequence>METNKGRRGRRKRRQRFKQSSVRPVNLCHESRYVELRKWLKQHGFKCNSLIPVQFSDTGRGLMTTRAIQAGDVLIALPEMCLLTTATVLQSYLGGYIRRWKPAISPLLALCVFLISERHLGTESQWKPYLDILPTSYTCPVYFSDEVVSLLPRVLRRKVLSQRNTIFQLHTHSLAFFKSLQPLFSHPVEDIFTYDALRWAWCSVNSRTVYMEHQQSPDLAKDPDVYAMAPYLDLLNHSPGVQVKAGFNHVTRCYEIRSMQGCKKYQQTFICYGPHDSQRLLLEYGFVAPDNPHSVVYVDPAILQQYFFEVDKQFQQKHLFLKEQGFLTNLTFGPDGPSWKLMTTLRLLCLRPEQYACWKSVLLGSAVSQDVEEQSLGAAWALCRHLMEENKEAVAKVCLQHCCGERHNHTTRCFTTTVFASKVCFHLSFSGLYGLPFSFFPLNSEN</sequence>
<reference evidence="3 4" key="1">
    <citation type="submission" date="2019-04" db="EMBL/GenBank/DDBJ databases">
        <authorList>
            <consortium name="Wellcome Sanger Institute Data Sharing"/>
        </authorList>
    </citation>
    <scope>NUCLEOTIDE SEQUENCE [LARGE SCALE GENOMIC DNA]</scope>
</reference>
<dbReference type="InterPro" id="IPR044429">
    <property type="entry name" value="SETD4_SET"/>
</dbReference>
<organism evidence="3 4">
    <name type="scientific">Scleropages formosus</name>
    <name type="common">Asian bonytongue</name>
    <name type="synonym">Osteoglossum formosum</name>
    <dbReference type="NCBI Taxonomy" id="113540"/>
    <lineage>
        <taxon>Eukaryota</taxon>
        <taxon>Metazoa</taxon>
        <taxon>Chordata</taxon>
        <taxon>Craniata</taxon>
        <taxon>Vertebrata</taxon>
        <taxon>Euteleostomi</taxon>
        <taxon>Actinopterygii</taxon>
        <taxon>Neopterygii</taxon>
        <taxon>Teleostei</taxon>
        <taxon>Osteoglossocephala</taxon>
        <taxon>Osteoglossomorpha</taxon>
        <taxon>Osteoglossiformes</taxon>
        <taxon>Osteoglossidae</taxon>
        <taxon>Scleropages</taxon>
    </lineage>
</organism>
<dbReference type="Pfam" id="PF09273">
    <property type="entry name" value="Rubis-subs-bind"/>
    <property type="match status" value="1"/>
</dbReference>
<evidence type="ECO:0000256" key="1">
    <source>
        <dbReference type="SAM" id="MobiDB-lite"/>
    </source>
</evidence>
<dbReference type="SUPFAM" id="SSF82199">
    <property type="entry name" value="SET domain"/>
    <property type="match status" value="1"/>
</dbReference>
<protein>
    <submittedName>
        <fullName evidence="3">SET domain containing 4</fullName>
    </submittedName>
</protein>
<evidence type="ECO:0000313" key="4">
    <source>
        <dbReference type="Proteomes" id="UP000694397"/>
    </source>
</evidence>
<dbReference type="GeneTree" id="ENSGT00940000153577"/>
<dbReference type="Ensembl" id="ENSSFOT00015017336.2">
    <property type="protein sequence ID" value="ENSSFOP00015017139.1"/>
    <property type="gene ID" value="ENSSFOG00015011050.2"/>
</dbReference>
<feature type="region of interest" description="Disordered" evidence="1">
    <location>
        <begin position="1"/>
        <end position="20"/>
    </location>
</feature>
<keyword evidence="4" id="KW-1185">Reference proteome</keyword>
<dbReference type="InterPro" id="IPR046341">
    <property type="entry name" value="SET_dom_sf"/>
</dbReference>
<dbReference type="InterPro" id="IPR015353">
    <property type="entry name" value="Rubisco_LSMT_subst-bd"/>
</dbReference>
<feature type="compositionally biased region" description="Basic residues" evidence="1">
    <location>
        <begin position="1"/>
        <end position="17"/>
    </location>
</feature>
<proteinExistence type="predicted"/>
<accession>A0A8C9RNH9</accession>
<dbReference type="GO" id="GO:0016279">
    <property type="term" value="F:protein-lysine N-methyltransferase activity"/>
    <property type="evidence" value="ECO:0007669"/>
    <property type="project" value="InterPro"/>
</dbReference>
<reference evidence="3" key="3">
    <citation type="submission" date="2025-09" db="UniProtKB">
        <authorList>
            <consortium name="Ensembl"/>
        </authorList>
    </citation>
    <scope>IDENTIFICATION</scope>
</reference>
<dbReference type="Proteomes" id="UP000694397">
    <property type="component" value="Chromosome 12"/>
</dbReference>
<dbReference type="FunFam" id="3.90.1410.10:FF:000002">
    <property type="entry name" value="SET domain-containing protein 4 isoform X1"/>
    <property type="match status" value="1"/>
</dbReference>
<dbReference type="OrthoDB" id="341421at2759"/>
<dbReference type="InterPro" id="IPR050600">
    <property type="entry name" value="SETD3_SETD6_MTase"/>
</dbReference>
<gene>
    <name evidence="3" type="primary">SETD4</name>
    <name evidence="3" type="synonym">setd4</name>
</gene>